<keyword evidence="4" id="KW-0597">Phosphoprotein</keyword>
<dbReference type="eggNOG" id="COG2205">
    <property type="taxonomic scope" value="Bacteria"/>
</dbReference>
<dbReference type="Gene3D" id="3.30.565.10">
    <property type="entry name" value="Histidine kinase-like ATPase, C-terminal domain"/>
    <property type="match status" value="1"/>
</dbReference>
<dbReference type="CDD" id="cd00075">
    <property type="entry name" value="HATPase"/>
    <property type="match status" value="1"/>
</dbReference>
<dbReference type="CDD" id="cd06225">
    <property type="entry name" value="HAMP"/>
    <property type="match status" value="1"/>
</dbReference>
<dbReference type="PANTHER" id="PTHR45436">
    <property type="entry name" value="SENSOR HISTIDINE KINASE YKOH"/>
    <property type="match status" value="1"/>
</dbReference>
<feature type="transmembrane region" description="Helical" evidence="11">
    <location>
        <begin position="149"/>
        <end position="168"/>
    </location>
</feature>
<keyword evidence="9" id="KW-0902">Two-component regulatory system</keyword>
<dbReference type="KEGG" id="kol:Kole_0916"/>
<feature type="transmembrane region" description="Helical" evidence="11">
    <location>
        <begin position="12"/>
        <end position="33"/>
    </location>
</feature>
<dbReference type="InterPro" id="IPR003660">
    <property type="entry name" value="HAMP_dom"/>
</dbReference>
<dbReference type="OrthoDB" id="9796330at2"/>
<organism evidence="14 15">
    <name type="scientific">Kosmotoga olearia (strain ATCC BAA-1733 / DSM 21960 / TBF 19.5.1)</name>
    <dbReference type="NCBI Taxonomy" id="521045"/>
    <lineage>
        <taxon>Bacteria</taxon>
        <taxon>Thermotogati</taxon>
        <taxon>Thermotogota</taxon>
        <taxon>Thermotogae</taxon>
        <taxon>Kosmotogales</taxon>
        <taxon>Kosmotogaceae</taxon>
        <taxon>Kosmotoga</taxon>
    </lineage>
</organism>
<evidence type="ECO:0000259" key="12">
    <source>
        <dbReference type="PROSITE" id="PS50109"/>
    </source>
</evidence>
<dbReference type="PRINTS" id="PR00344">
    <property type="entry name" value="BCTRLSENSOR"/>
</dbReference>
<evidence type="ECO:0000256" key="9">
    <source>
        <dbReference type="ARBA" id="ARBA00023012"/>
    </source>
</evidence>
<dbReference type="PROSITE" id="PS50885">
    <property type="entry name" value="HAMP"/>
    <property type="match status" value="1"/>
</dbReference>
<name>C5CGP6_KOSOT</name>
<keyword evidence="7 14" id="KW-0418">Kinase</keyword>
<reference evidence="14 15" key="2">
    <citation type="journal article" date="2011" name="J. Bacteriol.">
        <title>Genome Sequence of Kosmotoga olearia Strain TBF 19.5.1, a Thermophilic Bacterium with a Wide Growth Temperature Range, Isolated from the Troll B Oil Platform in the North Sea.</title>
        <authorList>
            <person name="Swithers K.S."/>
            <person name="Dipippo J.L."/>
            <person name="Bruce D.C."/>
            <person name="Detter C."/>
            <person name="Tapia R."/>
            <person name="Han S."/>
            <person name="Goodwin L.A."/>
            <person name="Han J."/>
            <person name="Woyke T."/>
            <person name="Pitluck S."/>
            <person name="Pennacchio L."/>
            <person name="Nolan M."/>
            <person name="Mikhailova N."/>
            <person name="Land M.L."/>
            <person name="Nesbo C.L."/>
            <person name="Gogarten J.P."/>
            <person name="Noll K.M."/>
        </authorList>
    </citation>
    <scope>NUCLEOTIDE SEQUENCE [LARGE SCALE GENOMIC DNA]</scope>
    <source>
        <strain evidence="15">ATCC BAA-1733 / DSM 21960 / TBF 19.5.1</strain>
    </source>
</reference>
<dbReference type="InterPro" id="IPR050428">
    <property type="entry name" value="TCS_sensor_his_kinase"/>
</dbReference>
<keyword evidence="5" id="KW-0808">Transferase</keyword>
<dbReference type="SMART" id="SM00387">
    <property type="entry name" value="HATPase_c"/>
    <property type="match status" value="1"/>
</dbReference>
<dbReference type="SMART" id="SM00388">
    <property type="entry name" value="HisKA"/>
    <property type="match status" value="1"/>
</dbReference>
<evidence type="ECO:0000256" key="10">
    <source>
        <dbReference type="ARBA" id="ARBA00023136"/>
    </source>
</evidence>
<dbReference type="GO" id="GO:0005886">
    <property type="term" value="C:plasma membrane"/>
    <property type="evidence" value="ECO:0007669"/>
    <property type="project" value="TreeGrafter"/>
</dbReference>
<dbReference type="InterPro" id="IPR004358">
    <property type="entry name" value="Sig_transdc_His_kin-like_C"/>
</dbReference>
<feature type="domain" description="Histidine kinase" evidence="12">
    <location>
        <begin position="231"/>
        <end position="431"/>
    </location>
</feature>
<evidence type="ECO:0000256" key="1">
    <source>
        <dbReference type="ARBA" id="ARBA00000085"/>
    </source>
</evidence>
<keyword evidence="10 11" id="KW-0472">Membrane</keyword>
<reference evidence="14 15" key="1">
    <citation type="submission" date="2009-06" db="EMBL/GenBank/DDBJ databases">
        <title>Complete sequence of Thermotogales bacterium TBF 19.5.1.</title>
        <authorList>
            <consortium name="US DOE Joint Genome Institute"/>
            <person name="Lucas S."/>
            <person name="Copeland A."/>
            <person name="Lapidus A."/>
            <person name="Glavina del Rio T."/>
            <person name="Tice H."/>
            <person name="Bruce D."/>
            <person name="Goodwin L."/>
            <person name="Pitluck S."/>
            <person name="Chertkov O."/>
            <person name="Brettin T."/>
            <person name="Detter J.C."/>
            <person name="Han C."/>
            <person name="Schmutz J."/>
            <person name="Larimer F."/>
            <person name="Land M."/>
            <person name="Hauser L."/>
            <person name="Kyrpides N."/>
            <person name="Ovchinnikova G."/>
            <person name="Noll K."/>
        </authorList>
    </citation>
    <scope>NUCLEOTIDE SEQUENCE [LARGE SCALE GENOMIC DNA]</scope>
    <source>
        <strain evidence="15">ATCC BAA-1733 / DSM 21960 / TBF 19.5.1</strain>
    </source>
</reference>
<dbReference type="Pfam" id="PF00512">
    <property type="entry name" value="HisKA"/>
    <property type="match status" value="1"/>
</dbReference>
<comment type="catalytic activity">
    <reaction evidence="1">
        <text>ATP + protein L-histidine = ADP + protein N-phospho-L-histidine.</text>
        <dbReference type="EC" id="2.7.13.3"/>
    </reaction>
</comment>
<dbReference type="InterPro" id="IPR005467">
    <property type="entry name" value="His_kinase_dom"/>
</dbReference>
<keyword evidence="8 11" id="KW-1133">Transmembrane helix</keyword>
<dbReference type="CDD" id="cd00082">
    <property type="entry name" value="HisKA"/>
    <property type="match status" value="1"/>
</dbReference>
<dbReference type="InterPro" id="IPR036890">
    <property type="entry name" value="HATPase_C_sf"/>
</dbReference>
<dbReference type="PANTHER" id="PTHR45436:SF5">
    <property type="entry name" value="SENSOR HISTIDINE KINASE TRCS"/>
    <property type="match status" value="1"/>
</dbReference>
<keyword evidence="6 11" id="KW-0812">Transmembrane</keyword>
<dbReference type="InterPro" id="IPR036097">
    <property type="entry name" value="HisK_dim/P_sf"/>
</dbReference>
<dbReference type="SMART" id="SM00304">
    <property type="entry name" value="HAMP"/>
    <property type="match status" value="1"/>
</dbReference>
<dbReference type="RefSeq" id="WP_015868287.1">
    <property type="nucleotide sequence ID" value="NC_012785.1"/>
</dbReference>
<comment type="subcellular location">
    <subcellularLocation>
        <location evidence="2">Membrane</location>
    </subcellularLocation>
</comment>
<evidence type="ECO:0000256" key="7">
    <source>
        <dbReference type="ARBA" id="ARBA00022777"/>
    </source>
</evidence>
<sequence length="436" mass="48635">MRRSKSIPFSLQLFISIVMITVLVMVFFALFVYSLSSELFVRNYATELEKNFRNFFNFNAQRHGIASGPRGMSGGPQSRISKSLFIMVDDSVLQNPDGIPAPDFFEGRKLLKIDGNTYLFYGFIDSGKKVLLGIRTAEYDFLLGGLKKAFIVAIMLSLILSGIVGYYISSKISTPLKRTMELLKEVVVSDLSKRISVDSNTKEILELTQAINSALDRIEDGYKRQEQFSSDVAHEIRSPLTAILGFSRMIQRWGARDPEIVEESAKNIAETAAKMLTLTEGLLFLSKPNLSPNLEILNLRTLVERNVSDITRIYGIKIKNVVPDLNVKTDESLLSIAIKILLENAAKHGEGKPVEIGWDSERKALYVRDYGPGIPDEIKDKIFDRFFKAERSRSGSGHGLGLSIFKKICDTLGLTVKVEDPPDGGASFVITGWKLS</sequence>
<evidence type="ECO:0000313" key="15">
    <source>
        <dbReference type="Proteomes" id="UP000002382"/>
    </source>
</evidence>
<dbReference type="EMBL" id="CP001634">
    <property type="protein sequence ID" value="ACR79625.1"/>
    <property type="molecule type" value="Genomic_DNA"/>
</dbReference>
<evidence type="ECO:0000256" key="4">
    <source>
        <dbReference type="ARBA" id="ARBA00022553"/>
    </source>
</evidence>
<dbReference type="STRING" id="521045.Kole_0916"/>
<keyword evidence="15" id="KW-1185">Reference proteome</keyword>
<evidence type="ECO:0000313" key="14">
    <source>
        <dbReference type="EMBL" id="ACR79625.1"/>
    </source>
</evidence>
<evidence type="ECO:0000256" key="6">
    <source>
        <dbReference type="ARBA" id="ARBA00022692"/>
    </source>
</evidence>
<gene>
    <name evidence="14" type="ordered locus">Kole_0916</name>
</gene>
<proteinExistence type="predicted"/>
<dbReference type="HOGENOM" id="CLU_000445_89_6_0"/>
<feature type="domain" description="HAMP" evidence="13">
    <location>
        <begin position="170"/>
        <end position="223"/>
    </location>
</feature>
<dbReference type="InterPro" id="IPR003594">
    <property type="entry name" value="HATPase_dom"/>
</dbReference>
<dbReference type="Proteomes" id="UP000002382">
    <property type="component" value="Chromosome"/>
</dbReference>
<dbReference type="PROSITE" id="PS50109">
    <property type="entry name" value="HIS_KIN"/>
    <property type="match status" value="1"/>
</dbReference>
<dbReference type="SUPFAM" id="SSF47384">
    <property type="entry name" value="Homodimeric domain of signal transducing histidine kinase"/>
    <property type="match status" value="1"/>
</dbReference>
<dbReference type="GO" id="GO:0000155">
    <property type="term" value="F:phosphorelay sensor kinase activity"/>
    <property type="evidence" value="ECO:0007669"/>
    <property type="project" value="InterPro"/>
</dbReference>
<dbReference type="InterPro" id="IPR003661">
    <property type="entry name" value="HisK_dim/P_dom"/>
</dbReference>
<dbReference type="SUPFAM" id="SSF55874">
    <property type="entry name" value="ATPase domain of HSP90 chaperone/DNA topoisomerase II/histidine kinase"/>
    <property type="match status" value="1"/>
</dbReference>
<evidence type="ECO:0000256" key="2">
    <source>
        <dbReference type="ARBA" id="ARBA00004370"/>
    </source>
</evidence>
<dbReference type="Pfam" id="PF02518">
    <property type="entry name" value="HATPase_c"/>
    <property type="match status" value="1"/>
</dbReference>
<accession>C5CGP6</accession>
<evidence type="ECO:0000256" key="3">
    <source>
        <dbReference type="ARBA" id="ARBA00012438"/>
    </source>
</evidence>
<dbReference type="AlphaFoldDB" id="C5CGP6"/>
<evidence type="ECO:0000259" key="13">
    <source>
        <dbReference type="PROSITE" id="PS50885"/>
    </source>
</evidence>
<dbReference type="Gene3D" id="1.10.287.130">
    <property type="match status" value="1"/>
</dbReference>
<dbReference type="Gene3D" id="6.10.340.10">
    <property type="match status" value="1"/>
</dbReference>
<evidence type="ECO:0000256" key="8">
    <source>
        <dbReference type="ARBA" id="ARBA00022989"/>
    </source>
</evidence>
<evidence type="ECO:0000256" key="5">
    <source>
        <dbReference type="ARBA" id="ARBA00022679"/>
    </source>
</evidence>
<dbReference type="EC" id="2.7.13.3" evidence="3"/>
<evidence type="ECO:0000256" key="11">
    <source>
        <dbReference type="SAM" id="Phobius"/>
    </source>
</evidence>
<protein>
    <recommendedName>
        <fullName evidence="3">histidine kinase</fullName>
        <ecNumber evidence="3">2.7.13.3</ecNumber>
    </recommendedName>
</protein>